<evidence type="ECO:0000256" key="2">
    <source>
        <dbReference type="ARBA" id="ARBA00022741"/>
    </source>
</evidence>
<dbReference type="Gene3D" id="3.40.50.300">
    <property type="entry name" value="P-loop containing nucleotide triphosphate hydrolases"/>
    <property type="match status" value="1"/>
</dbReference>
<dbReference type="InterPro" id="IPR027417">
    <property type="entry name" value="P-loop_NTPase"/>
</dbReference>
<feature type="domain" description="DNA mismatch repair proteins mutS family" evidence="7">
    <location>
        <begin position="326"/>
        <end position="342"/>
    </location>
</feature>
<dbReference type="InterPro" id="IPR007861">
    <property type="entry name" value="DNA_mismatch_repair_MutS_clamp"/>
</dbReference>
<dbReference type="InterPro" id="IPR036187">
    <property type="entry name" value="DNA_mismatch_repair_MutS_sf"/>
</dbReference>
<gene>
    <name evidence="8" type="primary">mutS</name>
    <name evidence="8" type="ORF">MKP09_05275</name>
</gene>
<keyword evidence="5" id="KW-0227">DNA damage</keyword>
<evidence type="ECO:0000256" key="5">
    <source>
        <dbReference type="ARBA" id="ARBA00023204"/>
    </source>
</evidence>
<comment type="caution">
    <text evidence="8">The sequence shown here is derived from an EMBL/GenBank/DDBJ whole genome shotgun (WGS) entry which is preliminary data.</text>
</comment>
<feature type="region of interest" description="Disordered" evidence="6">
    <location>
        <begin position="437"/>
        <end position="462"/>
    </location>
</feature>
<evidence type="ECO:0000313" key="8">
    <source>
        <dbReference type="EMBL" id="MCH5597356.1"/>
    </source>
</evidence>
<comment type="similarity">
    <text evidence="1">Belongs to the DNA mismatch repair MutS family.</text>
</comment>
<dbReference type="PANTHER" id="PTHR11361:SF34">
    <property type="entry name" value="DNA MISMATCH REPAIR PROTEIN MSH1, MITOCHONDRIAL"/>
    <property type="match status" value="1"/>
</dbReference>
<dbReference type="PROSITE" id="PS00486">
    <property type="entry name" value="DNA_MISMATCH_REPAIR_2"/>
    <property type="match status" value="1"/>
</dbReference>
<evidence type="ECO:0000313" key="9">
    <source>
        <dbReference type="Proteomes" id="UP001202248"/>
    </source>
</evidence>
<sequence>MQLAKGLQQVQLIKNICLKHSNSYLQRIGDALNPCPLIADKIFKEIIENPPATATKGGFINNGIATELDELREISQSGKAYLAKMQASEAEKTGITSLKIGFNNVFGYYLEVTNSHKNRVPESWIRKQTLANAERYITPELKEYEEKITGAEDKIFVLEQQLYDQLLNELFDYLQPVQTNGNLLAVLDCLCCFAHNAIHYQYKKPLLHDGDDWQLKEARHPVIERNLPVGESYIHNDTELNKTDQQIIILTGPNMSGKSALLRQTALITLIAHIGSFVPVTEAKISLTDKIFTRVGASDNLSGGESTFMVEMNETAAIINNVTDRSLILLDEIGRGTSTYDGISIAWSIVEHLHQSPHQPKTLFATHYHELNELEEKFDRIKNYHITNKEAGNKIIFLRKLARGGSTHSFGIHVAKMAGMPTSLIKRANEILTQLETQHVDEESRRQEDGKTGQRKTENISQKVKQLNTPEFQLSIFDAHSQTFDEIRQLLSDIDINRLTPVEALLKLQEIKGKIK</sequence>
<evidence type="ECO:0000256" key="4">
    <source>
        <dbReference type="ARBA" id="ARBA00023125"/>
    </source>
</evidence>
<reference evidence="8 9" key="1">
    <citation type="submission" date="2022-02" db="EMBL/GenBank/DDBJ databases">
        <authorList>
            <person name="Min J."/>
        </authorList>
    </citation>
    <scope>NUCLEOTIDE SEQUENCE [LARGE SCALE GENOMIC DNA]</scope>
    <source>
        <strain evidence="8 9">GR10-1</strain>
    </source>
</reference>
<dbReference type="SMART" id="SM00533">
    <property type="entry name" value="MUTSd"/>
    <property type="match status" value="1"/>
</dbReference>
<dbReference type="Pfam" id="PF05190">
    <property type="entry name" value="MutS_IV"/>
    <property type="match status" value="1"/>
</dbReference>
<dbReference type="InterPro" id="IPR007696">
    <property type="entry name" value="DNA_mismatch_repair_MutS_core"/>
</dbReference>
<dbReference type="Pfam" id="PF05192">
    <property type="entry name" value="MutS_III"/>
    <property type="match status" value="1"/>
</dbReference>
<dbReference type="InterPro" id="IPR045076">
    <property type="entry name" value="MutS"/>
</dbReference>
<keyword evidence="3" id="KW-0067">ATP-binding</keyword>
<keyword evidence="5" id="KW-0234">DNA repair</keyword>
<dbReference type="Proteomes" id="UP001202248">
    <property type="component" value="Unassembled WGS sequence"/>
</dbReference>
<dbReference type="Gene3D" id="1.10.1420.10">
    <property type="match status" value="1"/>
</dbReference>
<accession>A0ABS9SG67</accession>
<evidence type="ECO:0000256" key="6">
    <source>
        <dbReference type="SAM" id="MobiDB-lite"/>
    </source>
</evidence>
<evidence type="ECO:0000256" key="1">
    <source>
        <dbReference type="ARBA" id="ARBA00006271"/>
    </source>
</evidence>
<dbReference type="NCBIfam" id="NF003810">
    <property type="entry name" value="PRK05399.1"/>
    <property type="match status" value="1"/>
</dbReference>
<dbReference type="SMART" id="SM00534">
    <property type="entry name" value="MUTSac"/>
    <property type="match status" value="1"/>
</dbReference>
<feature type="compositionally biased region" description="Basic and acidic residues" evidence="6">
    <location>
        <begin position="438"/>
        <end position="458"/>
    </location>
</feature>
<proteinExistence type="inferred from homology"/>
<dbReference type="PANTHER" id="PTHR11361">
    <property type="entry name" value="DNA MISMATCH REPAIR PROTEIN MUTS FAMILY MEMBER"/>
    <property type="match status" value="1"/>
</dbReference>
<organism evidence="8 9">
    <name type="scientific">Niabella ginsengisoli</name>
    <dbReference type="NCBI Taxonomy" id="522298"/>
    <lineage>
        <taxon>Bacteria</taxon>
        <taxon>Pseudomonadati</taxon>
        <taxon>Bacteroidota</taxon>
        <taxon>Chitinophagia</taxon>
        <taxon>Chitinophagales</taxon>
        <taxon>Chitinophagaceae</taxon>
        <taxon>Niabella</taxon>
    </lineage>
</organism>
<dbReference type="SUPFAM" id="SSF52540">
    <property type="entry name" value="P-loop containing nucleoside triphosphate hydrolases"/>
    <property type="match status" value="1"/>
</dbReference>
<protein>
    <submittedName>
        <fullName evidence="8">DNA mismatch repair protein MutS</fullName>
    </submittedName>
</protein>
<name>A0ABS9SG67_9BACT</name>
<dbReference type="InterPro" id="IPR000432">
    <property type="entry name" value="DNA_mismatch_repair_MutS_C"/>
</dbReference>
<keyword evidence="9" id="KW-1185">Reference proteome</keyword>
<dbReference type="EMBL" id="JAKWBL010000001">
    <property type="protein sequence ID" value="MCH5597356.1"/>
    <property type="molecule type" value="Genomic_DNA"/>
</dbReference>
<evidence type="ECO:0000256" key="3">
    <source>
        <dbReference type="ARBA" id="ARBA00022840"/>
    </source>
</evidence>
<dbReference type="CDD" id="cd03284">
    <property type="entry name" value="ABC_MutS1"/>
    <property type="match status" value="1"/>
</dbReference>
<keyword evidence="2" id="KW-0547">Nucleotide-binding</keyword>
<dbReference type="Pfam" id="PF00488">
    <property type="entry name" value="MutS_V"/>
    <property type="match status" value="1"/>
</dbReference>
<keyword evidence="4" id="KW-0238">DNA-binding</keyword>
<evidence type="ECO:0000259" key="7">
    <source>
        <dbReference type="PROSITE" id="PS00486"/>
    </source>
</evidence>
<dbReference type="SUPFAM" id="SSF48334">
    <property type="entry name" value="DNA repair protein MutS, domain III"/>
    <property type="match status" value="1"/>
</dbReference>